<sequence>MKLKDAEYTLCNCLLYQIDHQGKCRLKKSNEYQKKKKTNIIWKIFVILITAIINFVGGIPLLLCSMTALLNPLVGFFFICLWNAISREQEKDNEQKITG</sequence>
<gene>
    <name evidence="2" type="ORF">Dasosvirus4_30</name>
</gene>
<feature type="transmembrane region" description="Helical" evidence="1">
    <location>
        <begin position="40"/>
        <end position="63"/>
    </location>
</feature>
<protein>
    <submittedName>
        <fullName evidence="2">Uncharacterized protein</fullName>
    </submittedName>
</protein>
<evidence type="ECO:0000256" key="1">
    <source>
        <dbReference type="SAM" id="Phobius"/>
    </source>
</evidence>
<organism evidence="2">
    <name type="scientific">Dasosvirus sp</name>
    <dbReference type="NCBI Taxonomy" id="2487764"/>
    <lineage>
        <taxon>Viruses</taxon>
        <taxon>Varidnaviria</taxon>
        <taxon>Bamfordvirae</taxon>
        <taxon>Nucleocytoviricota</taxon>
        <taxon>Megaviricetes</taxon>
        <taxon>Imitervirales</taxon>
        <taxon>Mimiviridae</taxon>
        <taxon>Klosneuvirinae</taxon>
    </lineage>
</organism>
<keyword evidence="1" id="KW-1133">Transmembrane helix</keyword>
<name>A0A3G4ZVP0_9VIRU</name>
<evidence type="ECO:0000313" key="2">
    <source>
        <dbReference type="EMBL" id="AYV77509.1"/>
    </source>
</evidence>
<reference evidence="2" key="1">
    <citation type="submission" date="2018-10" db="EMBL/GenBank/DDBJ databases">
        <title>Hidden diversity of soil giant viruses.</title>
        <authorList>
            <person name="Schulz F."/>
            <person name="Alteio L."/>
            <person name="Goudeau D."/>
            <person name="Ryan E.M."/>
            <person name="Malmstrom R.R."/>
            <person name="Blanchard J."/>
            <person name="Woyke T."/>
        </authorList>
    </citation>
    <scope>NUCLEOTIDE SEQUENCE</scope>
    <source>
        <strain evidence="2">DSV1</strain>
    </source>
</reference>
<keyword evidence="1" id="KW-0472">Membrane</keyword>
<keyword evidence="1" id="KW-0812">Transmembrane</keyword>
<proteinExistence type="predicted"/>
<accession>A0A3G4ZVP0</accession>
<feature type="transmembrane region" description="Helical" evidence="1">
    <location>
        <begin position="69"/>
        <end position="86"/>
    </location>
</feature>
<dbReference type="EMBL" id="MK072045">
    <property type="protein sequence ID" value="AYV77509.1"/>
    <property type="molecule type" value="Genomic_DNA"/>
</dbReference>